<feature type="non-terminal residue" evidence="2">
    <location>
        <position position="532"/>
    </location>
</feature>
<protein>
    <recommendedName>
        <fullName evidence="1">Tip attachment protein J domain-containing protein</fullName>
    </recommendedName>
</protein>
<dbReference type="EMBL" id="LAZR01010324">
    <property type="protein sequence ID" value="KKM67578.1"/>
    <property type="molecule type" value="Genomic_DNA"/>
</dbReference>
<accession>A0A0F9JDA8</accession>
<evidence type="ECO:0000259" key="1">
    <source>
        <dbReference type="Pfam" id="PF13550"/>
    </source>
</evidence>
<comment type="caution">
    <text evidence="2">The sequence shown here is derived from an EMBL/GenBank/DDBJ whole genome shotgun (WGS) entry which is preliminary data.</text>
</comment>
<name>A0A0F9JDA8_9ZZZZ</name>
<reference evidence="2" key="1">
    <citation type="journal article" date="2015" name="Nature">
        <title>Complex archaea that bridge the gap between prokaryotes and eukaryotes.</title>
        <authorList>
            <person name="Spang A."/>
            <person name="Saw J.H."/>
            <person name="Jorgensen S.L."/>
            <person name="Zaremba-Niedzwiedzka K."/>
            <person name="Martijn J."/>
            <person name="Lind A.E."/>
            <person name="van Eijk R."/>
            <person name="Schleper C."/>
            <person name="Guy L."/>
            <person name="Ettema T.J."/>
        </authorList>
    </citation>
    <scope>NUCLEOTIDE SEQUENCE</scope>
</reference>
<dbReference type="InterPro" id="IPR032876">
    <property type="entry name" value="J_dom"/>
</dbReference>
<sequence length="532" mass="57881">MPFWFALFLFIGTTVLSALLQKRPKDAQPSSLGDFTFPTAQEGRAIPVIFGTVKMAAPNVVWYGDLRIDAIKKKSGGFLGLFAKKVTVGYKYFVGMQMALCHGSVNALVQILADDTKDVPHTQTPIGPDQIQITIDQEDLFGGVEKEGGLSGTLRFYLGTQAQPSNAYLTTQLGLTAAPNYFGLCHVVAEQIYVGTSQFMKKLAFVMRRTPSNMGLAGGITDVNGDANPAEIVYEAMINQIWGLGIPTGRIDLASFQAAATTLATEQLVLSMQWDSAAAADQLIGDVLRHMDAVLYTDPATGLWTLTLARLDYNPATLPELAEDDLVEAPEFSRGSWEETLNEIKVSYIDRTTFKERVVQAQETANFAVRGELSSESINFLGFSNATIAQTAAMRELKAASFPLVQARLKANRVAWNFRIGGVFKLTWPPYGISGVVFRITAINYGALEQGEIIIDCVEDIFAVAFAAYTPPTQSAWVDPISDPLGPSAQHIEEVPYHLMQAAEIRALIAAVRADGTSRGYQVWTSEDAAAH</sequence>
<proteinExistence type="predicted"/>
<gene>
    <name evidence="2" type="ORF">LCGC14_1469670</name>
</gene>
<dbReference type="Pfam" id="PF13550">
    <property type="entry name" value="Phage-tail_3"/>
    <property type="match status" value="1"/>
</dbReference>
<evidence type="ECO:0000313" key="2">
    <source>
        <dbReference type="EMBL" id="KKM67578.1"/>
    </source>
</evidence>
<feature type="domain" description="Tip attachment protein J" evidence="1">
    <location>
        <begin position="279"/>
        <end position="444"/>
    </location>
</feature>
<dbReference type="AlphaFoldDB" id="A0A0F9JDA8"/>
<organism evidence="2">
    <name type="scientific">marine sediment metagenome</name>
    <dbReference type="NCBI Taxonomy" id="412755"/>
    <lineage>
        <taxon>unclassified sequences</taxon>
        <taxon>metagenomes</taxon>
        <taxon>ecological metagenomes</taxon>
    </lineage>
</organism>